<keyword evidence="16" id="KW-1185">Reference proteome</keyword>
<feature type="signal peptide" evidence="12">
    <location>
        <begin position="1"/>
        <end position="26"/>
    </location>
</feature>
<feature type="domain" description="HAMP" evidence="14">
    <location>
        <begin position="175"/>
        <end position="228"/>
    </location>
</feature>
<evidence type="ECO:0000256" key="8">
    <source>
        <dbReference type="ARBA" id="ARBA00022989"/>
    </source>
</evidence>
<feature type="chain" id="PRO_5020835582" description="histidine kinase" evidence="12">
    <location>
        <begin position="27"/>
        <end position="447"/>
    </location>
</feature>
<dbReference type="SMART" id="SM00387">
    <property type="entry name" value="HATPase_c"/>
    <property type="match status" value="1"/>
</dbReference>
<feature type="domain" description="Histidine kinase" evidence="13">
    <location>
        <begin position="236"/>
        <end position="447"/>
    </location>
</feature>
<keyword evidence="5" id="KW-0808">Transferase</keyword>
<dbReference type="Gene3D" id="3.30.565.10">
    <property type="entry name" value="Histidine kinase-like ATPase, C-terminal domain"/>
    <property type="match status" value="1"/>
</dbReference>
<comment type="catalytic activity">
    <reaction evidence="1">
        <text>ATP + protein L-histidine = ADP + protein N-phospho-L-histidine.</text>
        <dbReference type="EC" id="2.7.13.3"/>
    </reaction>
</comment>
<dbReference type="SUPFAM" id="SSF47384">
    <property type="entry name" value="Homodimeric domain of signal transducing histidine kinase"/>
    <property type="match status" value="1"/>
</dbReference>
<dbReference type="SMART" id="SM00304">
    <property type="entry name" value="HAMP"/>
    <property type="match status" value="1"/>
</dbReference>
<dbReference type="CDD" id="cd00075">
    <property type="entry name" value="HATPase"/>
    <property type="match status" value="1"/>
</dbReference>
<evidence type="ECO:0000259" key="13">
    <source>
        <dbReference type="PROSITE" id="PS50109"/>
    </source>
</evidence>
<evidence type="ECO:0000256" key="9">
    <source>
        <dbReference type="ARBA" id="ARBA00023012"/>
    </source>
</evidence>
<dbReference type="InterPro" id="IPR003660">
    <property type="entry name" value="HAMP_dom"/>
</dbReference>
<dbReference type="GO" id="GO:0000155">
    <property type="term" value="F:phosphorelay sensor kinase activity"/>
    <property type="evidence" value="ECO:0007669"/>
    <property type="project" value="InterPro"/>
</dbReference>
<protein>
    <recommendedName>
        <fullName evidence="3">histidine kinase</fullName>
        <ecNumber evidence="3">2.7.13.3</ecNumber>
    </recommendedName>
</protein>
<evidence type="ECO:0000256" key="5">
    <source>
        <dbReference type="ARBA" id="ARBA00022679"/>
    </source>
</evidence>
<keyword evidence="4" id="KW-0597">Phosphoprotein</keyword>
<evidence type="ECO:0000256" key="6">
    <source>
        <dbReference type="ARBA" id="ARBA00022692"/>
    </source>
</evidence>
<dbReference type="PANTHER" id="PTHR45436">
    <property type="entry name" value="SENSOR HISTIDINE KINASE YKOH"/>
    <property type="match status" value="1"/>
</dbReference>
<evidence type="ECO:0000256" key="3">
    <source>
        <dbReference type="ARBA" id="ARBA00012438"/>
    </source>
</evidence>
<dbReference type="PRINTS" id="PR00344">
    <property type="entry name" value="BCTRLSENSOR"/>
</dbReference>
<dbReference type="GO" id="GO:0005886">
    <property type="term" value="C:plasma membrane"/>
    <property type="evidence" value="ECO:0007669"/>
    <property type="project" value="TreeGrafter"/>
</dbReference>
<evidence type="ECO:0000313" key="16">
    <source>
        <dbReference type="Proteomes" id="UP000306147"/>
    </source>
</evidence>
<feature type="transmembrane region" description="Helical" evidence="11">
    <location>
        <begin position="154"/>
        <end position="173"/>
    </location>
</feature>
<evidence type="ECO:0000259" key="14">
    <source>
        <dbReference type="PROSITE" id="PS50885"/>
    </source>
</evidence>
<dbReference type="Proteomes" id="UP000306147">
    <property type="component" value="Unassembled WGS sequence"/>
</dbReference>
<evidence type="ECO:0000256" key="4">
    <source>
        <dbReference type="ARBA" id="ARBA00022553"/>
    </source>
</evidence>
<dbReference type="InterPro" id="IPR036890">
    <property type="entry name" value="HATPase_C_sf"/>
</dbReference>
<dbReference type="InterPro" id="IPR003594">
    <property type="entry name" value="HATPase_dom"/>
</dbReference>
<dbReference type="InterPro" id="IPR036097">
    <property type="entry name" value="HisK_dim/P_sf"/>
</dbReference>
<keyword evidence="9" id="KW-0902">Two-component regulatory system</keyword>
<dbReference type="PROSITE" id="PS50109">
    <property type="entry name" value="HIS_KIN"/>
    <property type="match status" value="1"/>
</dbReference>
<accession>A0A4S1X2R5</accession>
<evidence type="ECO:0000313" key="15">
    <source>
        <dbReference type="EMBL" id="TGX50219.1"/>
    </source>
</evidence>
<keyword evidence="7 15" id="KW-0418">Kinase</keyword>
<evidence type="ECO:0000256" key="7">
    <source>
        <dbReference type="ARBA" id="ARBA00022777"/>
    </source>
</evidence>
<dbReference type="PANTHER" id="PTHR45436:SF8">
    <property type="entry name" value="HISTIDINE KINASE"/>
    <property type="match status" value="1"/>
</dbReference>
<comment type="caution">
    <text evidence="15">The sequence shown here is derived from an EMBL/GenBank/DDBJ whole genome shotgun (WGS) entry which is preliminary data.</text>
</comment>
<dbReference type="Pfam" id="PF02518">
    <property type="entry name" value="HATPase_c"/>
    <property type="match status" value="1"/>
</dbReference>
<gene>
    <name evidence="15" type="ORF">E5A73_17505</name>
</gene>
<dbReference type="InterPro" id="IPR003661">
    <property type="entry name" value="HisK_dim/P_dom"/>
</dbReference>
<evidence type="ECO:0000256" key="1">
    <source>
        <dbReference type="ARBA" id="ARBA00000085"/>
    </source>
</evidence>
<comment type="subcellular location">
    <subcellularLocation>
        <location evidence="2">Membrane</location>
    </subcellularLocation>
</comment>
<dbReference type="SUPFAM" id="SSF55874">
    <property type="entry name" value="ATPase domain of HSP90 chaperone/DNA topoisomerase II/histidine kinase"/>
    <property type="match status" value="1"/>
</dbReference>
<evidence type="ECO:0000256" key="12">
    <source>
        <dbReference type="SAM" id="SignalP"/>
    </source>
</evidence>
<reference evidence="15 16" key="1">
    <citation type="submission" date="2019-04" db="EMBL/GenBank/DDBJ databases">
        <title>Sphingomonas psychrotolerans sp. nov., isolated from soil in the Tianshan Mountains, Xinjiang, China.</title>
        <authorList>
            <person name="Luo Y."/>
            <person name="Sheng H."/>
        </authorList>
    </citation>
    <scope>NUCLEOTIDE SEQUENCE [LARGE SCALE GENOMIC DNA]</scope>
    <source>
        <strain evidence="15 16">ZFGT-11</strain>
    </source>
</reference>
<organism evidence="15 16">
    <name type="scientific">Sphingomonas gei</name>
    <dbReference type="NCBI Taxonomy" id="1395960"/>
    <lineage>
        <taxon>Bacteria</taxon>
        <taxon>Pseudomonadati</taxon>
        <taxon>Pseudomonadota</taxon>
        <taxon>Alphaproteobacteria</taxon>
        <taxon>Sphingomonadales</taxon>
        <taxon>Sphingomonadaceae</taxon>
        <taxon>Sphingomonas</taxon>
    </lineage>
</organism>
<dbReference type="InterPro" id="IPR050428">
    <property type="entry name" value="TCS_sensor_his_kinase"/>
</dbReference>
<evidence type="ECO:0000256" key="11">
    <source>
        <dbReference type="SAM" id="Phobius"/>
    </source>
</evidence>
<proteinExistence type="predicted"/>
<evidence type="ECO:0000256" key="2">
    <source>
        <dbReference type="ARBA" id="ARBA00004370"/>
    </source>
</evidence>
<dbReference type="PROSITE" id="PS50885">
    <property type="entry name" value="HAMP"/>
    <property type="match status" value="1"/>
</dbReference>
<dbReference type="Pfam" id="PF00672">
    <property type="entry name" value="HAMP"/>
    <property type="match status" value="1"/>
</dbReference>
<dbReference type="SUPFAM" id="SSF158472">
    <property type="entry name" value="HAMP domain-like"/>
    <property type="match status" value="1"/>
</dbReference>
<sequence>MMRISITARLALLAVSLSLVTSLALAGLIWQQTHDDAIEALRRDTAQQTDAFAAVYRSGGVPALAQAIADAQADDDSLVAALVDRNGVRRLGVGPDRLAFAPSVEAFRIETLGTAGDWAGQEAGIAIRPLGRDWLVSGRLLDDWERTQRNIEQALLLAVLLSLVLGVAVGLVLTRYVTRRLDRIAGAVDAVAAGDLTRRVGTTGGSDAFDRLAVRIDGMLDRIDRLMAELRVVTDSIAHDLRSPIARLRARAEAAVTATQPQQRDAALAGLITETDLVMRMLAVLLEISRSEAVTRDTLLPFDPAALIEEIGDLYAPVAEEAGLNFAIAPPSAPAPKVKLHRELLSQALANLIDNGLRHAGAGGAITLSLEVVSGELRFTVGDRGPGIPAGDRAQARSRFGRLDSARSLPGAGLGLALVESVARLHGGRLELDDNDPGLIATIVVPR</sequence>
<evidence type="ECO:0000256" key="10">
    <source>
        <dbReference type="ARBA" id="ARBA00023136"/>
    </source>
</evidence>
<dbReference type="Gene3D" id="6.10.340.10">
    <property type="match status" value="1"/>
</dbReference>
<dbReference type="InterPro" id="IPR004358">
    <property type="entry name" value="Sig_transdc_His_kin-like_C"/>
</dbReference>
<dbReference type="SMART" id="SM00388">
    <property type="entry name" value="HisKA"/>
    <property type="match status" value="1"/>
</dbReference>
<dbReference type="InterPro" id="IPR005467">
    <property type="entry name" value="His_kinase_dom"/>
</dbReference>
<name>A0A4S1X2R5_9SPHN</name>
<dbReference type="EC" id="2.7.13.3" evidence="3"/>
<keyword evidence="6 11" id="KW-0812">Transmembrane</keyword>
<keyword evidence="10 11" id="KW-0472">Membrane</keyword>
<dbReference type="OrthoDB" id="9815202at2"/>
<keyword evidence="12" id="KW-0732">Signal</keyword>
<keyword evidence="8 11" id="KW-1133">Transmembrane helix</keyword>
<dbReference type="EMBL" id="SRXT01000007">
    <property type="protein sequence ID" value="TGX50219.1"/>
    <property type="molecule type" value="Genomic_DNA"/>
</dbReference>
<dbReference type="AlphaFoldDB" id="A0A4S1X2R5"/>